<dbReference type="InterPro" id="IPR027417">
    <property type="entry name" value="P-loop_NTPase"/>
</dbReference>
<reference evidence="2 3" key="1">
    <citation type="submission" date="2018-02" db="EMBL/GenBank/DDBJ databases">
        <title>Complete genome sequencing of Faecalibacterium prausnitzii strains isolated from the human gut.</title>
        <authorList>
            <person name="Fitzgerald B.C."/>
            <person name="Shkoporov A.N."/>
            <person name="Ross P.R."/>
            <person name="Hill C."/>
        </authorList>
    </citation>
    <scope>NUCLEOTIDE SEQUENCE [LARGE SCALE GENOMIC DNA]</scope>
    <source>
        <strain evidence="2 3">APC942/32-1</strain>
    </source>
</reference>
<dbReference type="AlphaFoldDB" id="A0A329U2W4"/>
<evidence type="ECO:0000259" key="1">
    <source>
        <dbReference type="SMART" id="SM00382"/>
    </source>
</evidence>
<gene>
    <name evidence="2" type="ORF">C4N26_01740</name>
</gene>
<dbReference type="InterPro" id="IPR041685">
    <property type="entry name" value="AAA_GajA/Old/RecF-like"/>
</dbReference>
<dbReference type="InterPro" id="IPR051396">
    <property type="entry name" value="Bact_Antivir_Def_Nuclease"/>
</dbReference>
<sequence>MYLSKLSMQNFRMFSDKTEVKFSKGLNLLVGENGCGKSTVIDAIRVLLSESEFSRRGVSEEDFHVDYQTLSSKPVDCIEISGIFSELSEAQKVEYLTWLTDTFDAKLNLEIQHITNIRNVYKQNRWGGKSSGSIFDWEPLNDIQCVYLPPLRDAERALRSGRGSRLSRLIANLSEEKLKEIRDRSELMPLEEDFNDFNSAVSQEEEIIHAKNLINESLEKAAGTVYSQKTAIQFNPLKYERIIESFQLLFFPNSTSEPSIDLFRSLSENSLGYNNLIYIATILAEFEGLKDKYTTPRILLIEELEAHLHPQLQIKLLKYLQEQAEKNDIQVIITTHSVSLASSVSIDNIISFNQTDSGSMIVPLCDCGLDDETRKFINRWLDATKSTLLFSKGNILVEGIAEAIVVPKLAQIYLKRMCSAKKCKVSSLEEAGISIINMNGIYFTRFMQLYNGYKLNIPSKGEKESKTTYAERIKIFMKREGSYESSEYTKVSSIPQRCVALTDNDPPKDSALPQKGEHLKGENPFLYYKDQSAAMTNNCRVFVNSKTFEYDLAIESHHNAKIMLKILLSEISSKIRQDKIKEYIDMINSDTVSDDAQMSYFILTQIESSEIGKGLFAQLLSDAIDDEFDIPLYIIEAIDFMLGIEK</sequence>
<name>A0A329U2W4_9FIRM</name>
<dbReference type="SUPFAM" id="SSF52540">
    <property type="entry name" value="P-loop containing nucleoside triphosphate hydrolases"/>
    <property type="match status" value="1"/>
</dbReference>
<feature type="domain" description="AAA+ ATPase" evidence="1">
    <location>
        <begin position="23"/>
        <end position="366"/>
    </location>
</feature>
<dbReference type="Pfam" id="PF13175">
    <property type="entry name" value="AAA_15"/>
    <property type="match status" value="2"/>
</dbReference>
<evidence type="ECO:0000313" key="3">
    <source>
        <dbReference type="Proteomes" id="UP000251144"/>
    </source>
</evidence>
<protein>
    <submittedName>
        <fullName evidence="2">Chromosome segregation protein SMC</fullName>
    </submittedName>
</protein>
<dbReference type="InterPro" id="IPR034139">
    <property type="entry name" value="TOPRIM_OLD"/>
</dbReference>
<proteinExistence type="predicted"/>
<dbReference type="RefSeq" id="WP_158400066.1">
    <property type="nucleotide sequence ID" value="NZ_PRLB01000001.1"/>
</dbReference>
<dbReference type="Pfam" id="PF20469">
    <property type="entry name" value="OLD-like_TOPRIM"/>
    <property type="match status" value="1"/>
</dbReference>
<evidence type="ECO:0000313" key="2">
    <source>
        <dbReference type="EMBL" id="RAW55739.1"/>
    </source>
</evidence>
<dbReference type="CDD" id="cd00267">
    <property type="entry name" value="ABC_ATPase"/>
    <property type="match status" value="1"/>
</dbReference>
<dbReference type="SMART" id="SM00382">
    <property type="entry name" value="AAA"/>
    <property type="match status" value="1"/>
</dbReference>
<dbReference type="Proteomes" id="UP000251144">
    <property type="component" value="Unassembled WGS sequence"/>
</dbReference>
<dbReference type="EMBL" id="PRLB01000001">
    <property type="protein sequence ID" value="RAW55739.1"/>
    <property type="molecule type" value="Genomic_DNA"/>
</dbReference>
<dbReference type="PANTHER" id="PTHR43581:SF4">
    <property type="entry name" value="ATP_GTP PHOSPHATASE"/>
    <property type="match status" value="1"/>
</dbReference>
<dbReference type="Gene3D" id="3.40.50.300">
    <property type="entry name" value="P-loop containing nucleotide triphosphate hydrolases"/>
    <property type="match status" value="1"/>
</dbReference>
<dbReference type="InterPro" id="IPR003593">
    <property type="entry name" value="AAA+_ATPase"/>
</dbReference>
<dbReference type="PANTHER" id="PTHR43581">
    <property type="entry name" value="ATP/GTP PHOSPHATASE"/>
    <property type="match status" value="1"/>
</dbReference>
<comment type="caution">
    <text evidence="2">The sequence shown here is derived from an EMBL/GenBank/DDBJ whole genome shotgun (WGS) entry which is preliminary data.</text>
</comment>
<dbReference type="CDD" id="cd01026">
    <property type="entry name" value="TOPRIM_OLD"/>
    <property type="match status" value="1"/>
</dbReference>
<dbReference type="OrthoDB" id="308933at2"/>
<organism evidence="2 3">
    <name type="scientific">Faecalibacterium prausnitzii</name>
    <dbReference type="NCBI Taxonomy" id="853"/>
    <lineage>
        <taxon>Bacteria</taxon>
        <taxon>Bacillati</taxon>
        <taxon>Bacillota</taxon>
        <taxon>Clostridia</taxon>
        <taxon>Eubacteriales</taxon>
        <taxon>Oscillospiraceae</taxon>
        <taxon>Faecalibacterium</taxon>
    </lineage>
</organism>
<accession>A0A329U2W4</accession>